<name>A0ABD0THF5_LOXSC</name>
<comment type="similarity">
    <text evidence="1 4">Belongs to the short-chain dehydrogenases/reductases (SDR) family.</text>
</comment>
<dbReference type="Pfam" id="PF00106">
    <property type="entry name" value="adh_short"/>
    <property type="match status" value="2"/>
</dbReference>
<protein>
    <submittedName>
        <fullName evidence="6">Uncharacterized protein</fullName>
    </submittedName>
</protein>
<comment type="caution">
    <text evidence="6">The sequence shown here is derived from an EMBL/GenBank/DDBJ whole genome shotgun (WGS) entry which is preliminary data.</text>
</comment>
<evidence type="ECO:0000256" key="1">
    <source>
        <dbReference type="ARBA" id="ARBA00006484"/>
    </source>
</evidence>
<dbReference type="PANTHER" id="PTHR43963:SF4">
    <property type="entry name" value="CARBONYL REDUCTASE (NADPH)"/>
    <property type="match status" value="1"/>
</dbReference>
<evidence type="ECO:0000256" key="5">
    <source>
        <dbReference type="SAM" id="Phobius"/>
    </source>
</evidence>
<dbReference type="PRINTS" id="PR00081">
    <property type="entry name" value="GDHRDH"/>
</dbReference>
<evidence type="ECO:0000256" key="3">
    <source>
        <dbReference type="ARBA" id="ARBA00023002"/>
    </source>
</evidence>
<organism evidence="6 7">
    <name type="scientific">Loxostege sticticalis</name>
    <name type="common">Beet webworm moth</name>
    <dbReference type="NCBI Taxonomy" id="481309"/>
    <lineage>
        <taxon>Eukaryota</taxon>
        <taxon>Metazoa</taxon>
        <taxon>Ecdysozoa</taxon>
        <taxon>Arthropoda</taxon>
        <taxon>Hexapoda</taxon>
        <taxon>Insecta</taxon>
        <taxon>Pterygota</taxon>
        <taxon>Neoptera</taxon>
        <taxon>Endopterygota</taxon>
        <taxon>Lepidoptera</taxon>
        <taxon>Glossata</taxon>
        <taxon>Ditrysia</taxon>
        <taxon>Pyraloidea</taxon>
        <taxon>Crambidae</taxon>
        <taxon>Pyraustinae</taxon>
        <taxon>Loxostege</taxon>
    </lineage>
</organism>
<keyword evidence="5" id="KW-0812">Transmembrane</keyword>
<dbReference type="PANTHER" id="PTHR43963">
    <property type="entry name" value="CARBONYL REDUCTASE 1-RELATED"/>
    <property type="match status" value="1"/>
</dbReference>
<keyword evidence="5" id="KW-1133">Transmembrane helix</keyword>
<dbReference type="InterPro" id="IPR002347">
    <property type="entry name" value="SDR_fam"/>
</dbReference>
<dbReference type="GO" id="GO:0016491">
    <property type="term" value="F:oxidoreductase activity"/>
    <property type="evidence" value="ECO:0007669"/>
    <property type="project" value="UniProtKB-KW"/>
</dbReference>
<sequence length="325" mass="36616">MSKEKVAVVTGSNKGIGFAIVEGLCKRFDGVIYLTSRDEDKGKAATAKLKKRDSDNPHFHQLDVSDKESVIRFRDFIKQKHGGIDILINNAGVVAPLNNNYENCKNVIDINYGGIVNAQEYLFPLLRDNARVLNISSDCGHLSNLRNMDWIKRLTKKDLSKTDIDEFVNWFLESVKKGTFKRSDFADGGTIPSYRVSKVALSALTMVQQKELEPRGISVNSIHPGLVSTDMTMNIGFLTPDEAAETPLDLVLDAPPSLKGKYIWYNGEIVDWFDYKSDRYFKVTSVGKQFFKDVLRLPAEMFFSPAMWVGVLTMILIIVITKIFE</sequence>
<keyword evidence="3" id="KW-0560">Oxidoreductase</keyword>
<evidence type="ECO:0000256" key="4">
    <source>
        <dbReference type="RuleBase" id="RU000363"/>
    </source>
</evidence>
<dbReference type="InterPro" id="IPR036291">
    <property type="entry name" value="NAD(P)-bd_dom_sf"/>
</dbReference>
<proteinExistence type="inferred from homology"/>
<dbReference type="Proteomes" id="UP001549921">
    <property type="component" value="Unassembled WGS sequence"/>
</dbReference>
<gene>
    <name evidence="6" type="ORF">ABMA28_013195</name>
</gene>
<evidence type="ECO:0000256" key="2">
    <source>
        <dbReference type="ARBA" id="ARBA00022857"/>
    </source>
</evidence>
<dbReference type="PRINTS" id="PR00080">
    <property type="entry name" value="SDRFAMILY"/>
</dbReference>
<feature type="transmembrane region" description="Helical" evidence="5">
    <location>
        <begin position="302"/>
        <end position="324"/>
    </location>
</feature>
<accession>A0ABD0THF5</accession>
<dbReference type="Gene3D" id="3.40.50.720">
    <property type="entry name" value="NAD(P)-binding Rossmann-like Domain"/>
    <property type="match status" value="1"/>
</dbReference>
<dbReference type="AlphaFoldDB" id="A0ABD0THF5"/>
<keyword evidence="2" id="KW-0521">NADP</keyword>
<dbReference type="EMBL" id="JBEDNZ010000004">
    <property type="protein sequence ID" value="KAL0848764.1"/>
    <property type="molecule type" value="Genomic_DNA"/>
</dbReference>
<dbReference type="SUPFAM" id="SSF51735">
    <property type="entry name" value="NAD(P)-binding Rossmann-fold domains"/>
    <property type="match status" value="1"/>
</dbReference>
<evidence type="ECO:0000313" key="6">
    <source>
        <dbReference type="EMBL" id="KAL0848764.1"/>
    </source>
</evidence>
<evidence type="ECO:0000313" key="7">
    <source>
        <dbReference type="Proteomes" id="UP001549921"/>
    </source>
</evidence>
<reference evidence="6 7" key="1">
    <citation type="submission" date="2024-06" db="EMBL/GenBank/DDBJ databases">
        <title>A chromosome-level genome assembly of beet webworm, Loxostege sticticalis.</title>
        <authorList>
            <person name="Zhang Y."/>
        </authorList>
    </citation>
    <scope>NUCLEOTIDE SEQUENCE [LARGE SCALE GENOMIC DNA]</scope>
    <source>
        <strain evidence="6">AQ028</strain>
        <tissue evidence="6">Male pupae</tissue>
    </source>
</reference>
<keyword evidence="5" id="KW-0472">Membrane</keyword>